<dbReference type="InterPro" id="IPR005467">
    <property type="entry name" value="His_kinase_dom"/>
</dbReference>
<feature type="domain" description="Phytochrome chromophore attachment site" evidence="16">
    <location>
        <begin position="156"/>
        <end position="292"/>
    </location>
</feature>
<dbReference type="Gene3D" id="1.10.287.130">
    <property type="match status" value="1"/>
</dbReference>
<evidence type="ECO:0000256" key="5">
    <source>
        <dbReference type="ARBA" id="ARBA00022553"/>
    </source>
</evidence>
<comment type="catalytic activity">
    <reaction evidence="1">
        <text>ATP + protein L-histidine = ADP + protein N-phospho-L-histidine.</text>
        <dbReference type="EC" id="2.7.13.3"/>
    </reaction>
</comment>
<feature type="transmembrane region" description="Helical" evidence="15">
    <location>
        <begin position="56"/>
        <end position="73"/>
    </location>
</feature>
<dbReference type="Gene3D" id="1.20.120.620">
    <property type="entry name" value="Backbone structure of the membrane domain of e. Coli histidine kinase receptor kdpd"/>
    <property type="match status" value="1"/>
</dbReference>
<dbReference type="OrthoDB" id="9778628at2"/>
<dbReference type="InterPro" id="IPR036890">
    <property type="entry name" value="HATPase_C_sf"/>
</dbReference>
<evidence type="ECO:0000256" key="11">
    <source>
        <dbReference type="ARBA" id="ARBA00022989"/>
    </source>
</evidence>
<keyword evidence="13 15" id="KW-0472">Membrane</keyword>
<keyword evidence="11 15" id="KW-1133">Transmembrane helix</keyword>
<protein>
    <recommendedName>
        <fullName evidence="4">histidine kinase</fullName>
        <ecNumber evidence="4">2.7.13.3</ecNumber>
    </recommendedName>
</protein>
<dbReference type="CDD" id="cd00082">
    <property type="entry name" value="HisKA"/>
    <property type="match status" value="1"/>
</dbReference>
<evidence type="ECO:0000259" key="16">
    <source>
        <dbReference type="PROSITE" id="PS50046"/>
    </source>
</evidence>
<evidence type="ECO:0000256" key="2">
    <source>
        <dbReference type="ARBA" id="ARBA00004141"/>
    </source>
</evidence>
<dbReference type="EMBL" id="CZCS02000208">
    <property type="protein sequence ID" value="VXD22678.1"/>
    <property type="molecule type" value="Genomic_DNA"/>
</dbReference>
<dbReference type="FunFam" id="1.10.287.130:FF:000001">
    <property type="entry name" value="Two-component sensor histidine kinase"/>
    <property type="match status" value="1"/>
</dbReference>
<proteinExistence type="inferred from homology"/>
<dbReference type="PROSITE" id="PS50046">
    <property type="entry name" value="PHYTOCHROME_2"/>
    <property type="match status" value="1"/>
</dbReference>
<dbReference type="InterPro" id="IPR000014">
    <property type="entry name" value="PAS"/>
</dbReference>
<dbReference type="EC" id="2.7.13.3" evidence="4"/>
<dbReference type="PROSITE" id="PS50113">
    <property type="entry name" value="PAC"/>
    <property type="match status" value="4"/>
</dbReference>
<dbReference type="Pfam" id="PF01590">
    <property type="entry name" value="GAF"/>
    <property type="match status" value="1"/>
</dbReference>
<dbReference type="InterPro" id="IPR013656">
    <property type="entry name" value="PAS_4"/>
</dbReference>
<dbReference type="Pfam" id="PF13426">
    <property type="entry name" value="PAS_9"/>
    <property type="match status" value="2"/>
</dbReference>
<dbReference type="Gene3D" id="3.30.450.40">
    <property type="match status" value="1"/>
</dbReference>
<dbReference type="CDD" id="cd16922">
    <property type="entry name" value="HATPase_EvgS-ArcB-TorS-like"/>
    <property type="match status" value="1"/>
</dbReference>
<evidence type="ECO:0000259" key="19">
    <source>
        <dbReference type="PROSITE" id="PS50113"/>
    </source>
</evidence>
<dbReference type="InterPro" id="IPR003594">
    <property type="entry name" value="HATPase_dom"/>
</dbReference>
<feature type="domain" description="PAS" evidence="18">
    <location>
        <begin position="854"/>
        <end position="924"/>
    </location>
</feature>
<feature type="domain" description="PAC" evidence="19">
    <location>
        <begin position="547"/>
        <end position="599"/>
    </location>
</feature>
<evidence type="ECO:0000256" key="14">
    <source>
        <dbReference type="SAM" id="Coils"/>
    </source>
</evidence>
<dbReference type="Gene3D" id="3.30.565.10">
    <property type="entry name" value="Histidine kinase-like ATPase, C-terminal domain"/>
    <property type="match status" value="1"/>
</dbReference>
<evidence type="ECO:0000313" key="20">
    <source>
        <dbReference type="EMBL" id="VXD22678.1"/>
    </source>
</evidence>
<dbReference type="InterPro" id="IPR003661">
    <property type="entry name" value="HisK_dim/P_dom"/>
</dbReference>
<feature type="transmembrane region" description="Helical" evidence="15">
    <location>
        <begin position="32"/>
        <end position="49"/>
    </location>
</feature>
<dbReference type="AlphaFoldDB" id="A0A7Z9E2L8"/>
<comment type="caution">
    <text evidence="20">The sequence shown here is derived from an EMBL/GenBank/DDBJ whole genome shotgun (WGS) entry which is preliminary data.</text>
</comment>
<dbReference type="Pfam" id="PF02518">
    <property type="entry name" value="HATPase_c"/>
    <property type="match status" value="1"/>
</dbReference>
<evidence type="ECO:0000256" key="9">
    <source>
        <dbReference type="ARBA" id="ARBA00022777"/>
    </source>
</evidence>
<dbReference type="InterPro" id="IPR003018">
    <property type="entry name" value="GAF"/>
</dbReference>
<dbReference type="InterPro" id="IPR029016">
    <property type="entry name" value="GAF-like_dom_sf"/>
</dbReference>
<dbReference type="FunFam" id="3.30.565.10:FF:000006">
    <property type="entry name" value="Sensor histidine kinase WalK"/>
    <property type="match status" value="1"/>
</dbReference>
<dbReference type="SMART" id="SM00388">
    <property type="entry name" value="HisKA"/>
    <property type="match status" value="1"/>
</dbReference>
<dbReference type="Gene3D" id="3.30.450.20">
    <property type="entry name" value="PAS domain"/>
    <property type="match status" value="5"/>
</dbReference>
<feature type="coiled-coil region" evidence="14">
    <location>
        <begin position="98"/>
        <end position="132"/>
    </location>
</feature>
<accession>A0A7Z9E2L8</accession>
<dbReference type="GO" id="GO:0016020">
    <property type="term" value="C:membrane"/>
    <property type="evidence" value="ECO:0007669"/>
    <property type="project" value="UniProtKB-SubCell"/>
</dbReference>
<feature type="coiled-coil region" evidence="14">
    <location>
        <begin position="450"/>
        <end position="484"/>
    </location>
</feature>
<dbReference type="InterPro" id="IPR035965">
    <property type="entry name" value="PAS-like_dom_sf"/>
</dbReference>
<evidence type="ECO:0000256" key="3">
    <source>
        <dbReference type="ARBA" id="ARBA00006402"/>
    </source>
</evidence>
<dbReference type="InterPro" id="IPR025201">
    <property type="entry name" value="KdpD_TM"/>
</dbReference>
<dbReference type="SMART" id="SM00086">
    <property type="entry name" value="PAC"/>
    <property type="match status" value="4"/>
</dbReference>
<dbReference type="Pfam" id="PF13493">
    <property type="entry name" value="DUF4118"/>
    <property type="match status" value="1"/>
</dbReference>
<dbReference type="SUPFAM" id="SSF55785">
    <property type="entry name" value="PYP-like sensor domain (PAS domain)"/>
    <property type="match status" value="5"/>
</dbReference>
<evidence type="ECO:0000256" key="4">
    <source>
        <dbReference type="ARBA" id="ARBA00012438"/>
    </source>
</evidence>
<dbReference type="SUPFAM" id="SSF47384">
    <property type="entry name" value="Homodimeric domain of signal transducing histidine kinase"/>
    <property type="match status" value="1"/>
</dbReference>
<keyword evidence="12" id="KW-0902">Two-component regulatory system</keyword>
<reference evidence="20" key="1">
    <citation type="submission" date="2019-10" db="EMBL/GenBank/DDBJ databases">
        <authorList>
            <consortium name="Genoscope - CEA"/>
            <person name="William W."/>
        </authorList>
    </citation>
    <scope>NUCLEOTIDE SEQUENCE [LARGE SCALE GENOMIC DNA]</scope>
    <source>
        <strain evidence="20">BBR_PRJEB10994</strain>
    </source>
</reference>
<keyword evidence="21" id="KW-1185">Reference proteome</keyword>
<dbReference type="InterPro" id="IPR036097">
    <property type="entry name" value="HisK_dim/P_sf"/>
</dbReference>
<dbReference type="SUPFAM" id="SSF55874">
    <property type="entry name" value="ATPase domain of HSP90 chaperone/DNA topoisomerase II/histidine kinase"/>
    <property type="match status" value="1"/>
</dbReference>
<evidence type="ECO:0000256" key="7">
    <source>
        <dbReference type="ARBA" id="ARBA00022692"/>
    </source>
</evidence>
<dbReference type="NCBIfam" id="TIGR00229">
    <property type="entry name" value="sensory_box"/>
    <property type="match status" value="5"/>
</dbReference>
<feature type="domain" description="PAS" evidence="18">
    <location>
        <begin position="474"/>
        <end position="544"/>
    </location>
</feature>
<keyword evidence="5" id="KW-0597">Phosphoprotein</keyword>
<feature type="domain" description="PAC" evidence="19">
    <location>
        <begin position="795"/>
        <end position="846"/>
    </location>
</feature>
<feature type="domain" description="PAC" evidence="19">
    <location>
        <begin position="927"/>
        <end position="979"/>
    </location>
</feature>
<dbReference type="InterPro" id="IPR000700">
    <property type="entry name" value="PAS-assoc_C"/>
</dbReference>
<dbReference type="Proteomes" id="UP000182190">
    <property type="component" value="Unassembled WGS sequence"/>
</dbReference>
<organism evidence="20 21">
    <name type="scientific">Planktothrix paucivesiculata PCC 9631</name>
    <dbReference type="NCBI Taxonomy" id="671071"/>
    <lineage>
        <taxon>Bacteria</taxon>
        <taxon>Bacillati</taxon>
        <taxon>Cyanobacteriota</taxon>
        <taxon>Cyanophyceae</taxon>
        <taxon>Oscillatoriophycideae</taxon>
        <taxon>Oscillatoriales</taxon>
        <taxon>Microcoleaceae</taxon>
        <taxon>Planktothrix</taxon>
    </lineage>
</organism>
<dbReference type="CDD" id="cd00130">
    <property type="entry name" value="PAS"/>
    <property type="match status" value="3"/>
</dbReference>
<dbReference type="SUPFAM" id="SSF55781">
    <property type="entry name" value="GAF domain-like"/>
    <property type="match status" value="1"/>
</dbReference>
<name>A0A7Z9E2L8_9CYAN</name>
<evidence type="ECO:0000259" key="17">
    <source>
        <dbReference type="PROSITE" id="PS50109"/>
    </source>
</evidence>
<comment type="subcellular location">
    <subcellularLocation>
        <location evidence="2">Membrane</location>
        <topology evidence="2">Multi-pass membrane protein</topology>
    </subcellularLocation>
</comment>
<evidence type="ECO:0000256" key="6">
    <source>
        <dbReference type="ARBA" id="ARBA00022679"/>
    </source>
</evidence>
<dbReference type="InterPro" id="IPR038318">
    <property type="entry name" value="KdpD_sf"/>
</dbReference>
<dbReference type="SMART" id="SM00091">
    <property type="entry name" value="PAS"/>
    <property type="match status" value="5"/>
</dbReference>
<dbReference type="InterPro" id="IPR001610">
    <property type="entry name" value="PAC"/>
</dbReference>
<feature type="domain" description="Histidine kinase" evidence="17">
    <location>
        <begin position="983"/>
        <end position="1200"/>
    </location>
</feature>
<keyword evidence="7 15" id="KW-0812">Transmembrane</keyword>
<gene>
    <name evidence="20" type="ORF">PL9631_660210</name>
</gene>
<feature type="domain" description="PAS" evidence="18">
    <location>
        <begin position="740"/>
        <end position="788"/>
    </location>
</feature>
<dbReference type="Pfam" id="PF00512">
    <property type="entry name" value="HisKA"/>
    <property type="match status" value="1"/>
</dbReference>
<evidence type="ECO:0000313" key="21">
    <source>
        <dbReference type="Proteomes" id="UP000182190"/>
    </source>
</evidence>
<evidence type="ECO:0000256" key="12">
    <source>
        <dbReference type="ARBA" id="ARBA00023012"/>
    </source>
</evidence>
<dbReference type="GO" id="GO:0000155">
    <property type="term" value="F:phosphorelay sensor kinase activity"/>
    <property type="evidence" value="ECO:0007669"/>
    <property type="project" value="InterPro"/>
</dbReference>
<dbReference type="PRINTS" id="PR00344">
    <property type="entry name" value="BCTRLSENSOR"/>
</dbReference>
<evidence type="ECO:0000256" key="15">
    <source>
        <dbReference type="SAM" id="Phobius"/>
    </source>
</evidence>
<dbReference type="PROSITE" id="PS50109">
    <property type="entry name" value="HIS_KIN"/>
    <property type="match status" value="1"/>
</dbReference>
<dbReference type="PANTHER" id="PTHR43304:SF1">
    <property type="entry name" value="PAC DOMAIN-CONTAINING PROTEIN"/>
    <property type="match status" value="1"/>
</dbReference>
<keyword evidence="10" id="KW-0067">ATP-binding</keyword>
<keyword evidence="14" id="KW-0175">Coiled coil</keyword>
<dbReference type="GO" id="GO:0005524">
    <property type="term" value="F:ATP binding"/>
    <property type="evidence" value="ECO:0007669"/>
    <property type="project" value="UniProtKB-KW"/>
</dbReference>
<evidence type="ECO:0000256" key="13">
    <source>
        <dbReference type="ARBA" id="ARBA00023136"/>
    </source>
</evidence>
<dbReference type="PANTHER" id="PTHR43304">
    <property type="entry name" value="PHYTOCHROME-LIKE PROTEIN CPH1"/>
    <property type="match status" value="1"/>
</dbReference>
<comment type="similarity">
    <text evidence="3">In the N-terminal section; belongs to the phytochrome family.</text>
</comment>
<dbReference type="PROSITE" id="PS50112">
    <property type="entry name" value="PAS"/>
    <property type="match status" value="3"/>
</dbReference>
<evidence type="ECO:0000256" key="10">
    <source>
        <dbReference type="ARBA" id="ARBA00022840"/>
    </source>
</evidence>
<evidence type="ECO:0000256" key="8">
    <source>
        <dbReference type="ARBA" id="ARBA00022741"/>
    </source>
</evidence>
<dbReference type="RefSeq" id="WP_083620803.1">
    <property type="nucleotide sequence ID" value="NZ_LR735015.1"/>
</dbReference>
<dbReference type="Pfam" id="PF08448">
    <property type="entry name" value="PAS_4"/>
    <property type="match status" value="3"/>
</dbReference>
<dbReference type="InterPro" id="IPR052162">
    <property type="entry name" value="Sensor_kinase/Photoreceptor"/>
</dbReference>
<dbReference type="InterPro" id="IPR016132">
    <property type="entry name" value="Phyto_chromo_attachment"/>
</dbReference>
<evidence type="ECO:0000259" key="18">
    <source>
        <dbReference type="PROSITE" id="PS50112"/>
    </source>
</evidence>
<keyword evidence="8" id="KW-0547">Nucleotide-binding</keyword>
<dbReference type="SMART" id="SM00065">
    <property type="entry name" value="GAF"/>
    <property type="match status" value="1"/>
</dbReference>
<feature type="transmembrane region" description="Helical" evidence="15">
    <location>
        <begin position="7"/>
        <end position="26"/>
    </location>
</feature>
<feature type="domain" description="PAC" evidence="19">
    <location>
        <begin position="396"/>
        <end position="448"/>
    </location>
</feature>
<dbReference type="InterPro" id="IPR004358">
    <property type="entry name" value="Sig_transdc_His_kin-like_C"/>
</dbReference>
<sequence length="1201" mass="136846">MKFYRRFLPYLVALGLTAIAVLLTLWLEPVMLRTIGAFFYIAIILTAWYGGARPGIVVVVLSTAAINYWFIPPRYQFGFERPEDVFQLSLFFLVSCLINLLTSNFRDSKQKIQQLSQKLAQENLEQRQQTQELLQQKFEQQRLVMEISQRIRQSLNLPDILQTTVDEVRDYLKTDRVIIFKFTPAWGGTIVVESVAQEWMPILPLQIYDPCIGEEYVKPFIQGLVTAKSDIYNSGISPCHIEFLAQLQVRANLVVPIMKGDQLWGLLAAHHCEAPRQWQDSEIQFLQQLAIQVSVALQQAALLEAAQSELAERKQAQVALQQREAILRLFVQYAPTGIAMFDRDMRYLMASQHWVDEYSLESIESLINRSHYEIFPEIPERWRQIHQRCLAGAVEKCHEDLFVRSDGTQQWMWWEIHPWYTTKDEIGGIIIFAVDVSQRKQVEIALQELNASLEQRVADRTAELAKMNEHLRSSADEIEDLYNKAPCGYHSLDGFGNVIRINDTELNWLGYSPEEIFYKPFLDFLTPESQQVFRDNFPQFKAQGWINNLEFEIVNKDGTTRWMSLNSTAIKDESGNYIMSRSTMFDISDRKLVEEALQKYKRIISNTKDGIALMNRHYIYQIANQSYLSWCNKSAPEVIGNSVRNILGDQLFDNFIQPRLDRCLAGETIQYERWFDYPNLVRQFLSVTYAPNRDVSENISGVIVSLRDLTPLKQAEQILELQAVITQNMAEGICLVRASNGVIVYANSKFEQMFGYDSGELDGQHVSIVNYASAGVTAEDVNQAIRSAVLQGGEYTYEVHNVKKDGTPFWCSATASVFDHPDYGDVLVAIHQDITIAKHLEDVRQRTEEALRRSEAKFRSLSECSPIGIFMTDIQGYCIYTNPHYQEICGCTFDQALGEGWSQFIHPEDLEPVTAQWSEAVSQGQEFSREIRYVREDGTIRFGQVRSAPIFSITDELIGYVGTVEDVTDSRAIETMKSEFISIVSHELRTPLSSIRGSLGLLAAGVFKNKPETAQQMLDIAIHDTERLVRLVNDILDLERLDAQKVNLVKQWYDGVTLLQQSVETVQSLAAESQIQLSVEQNSVQVFVDRDRIIQTLVNLVSNAIKFSPPETTVTLSIQDQADQILFQVKDQGRGIPADQLETIFGRFQQVDASDSRQKGGTGLGLAISKSIVQQHGGKLWVESIVGEGSSFYFTLPKLLD</sequence>
<evidence type="ECO:0000256" key="1">
    <source>
        <dbReference type="ARBA" id="ARBA00000085"/>
    </source>
</evidence>
<keyword evidence="9 20" id="KW-0418">Kinase</keyword>
<dbReference type="SMART" id="SM00387">
    <property type="entry name" value="HATPase_c"/>
    <property type="match status" value="1"/>
</dbReference>
<keyword evidence="6 20" id="KW-0808">Transferase</keyword>